<dbReference type="InterPro" id="IPR001347">
    <property type="entry name" value="SIS_dom"/>
</dbReference>
<dbReference type="GO" id="GO:0097367">
    <property type="term" value="F:carbohydrate derivative binding"/>
    <property type="evidence" value="ECO:0007669"/>
    <property type="project" value="InterPro"/>
</dbReference>
<evidence type="ECO:0000313" key="6">
    <source>
        <dbReference type="EMBL" id="QDU76812.1"/>
    </source>
</evidence>
<dbReference type="Pfam" id="PF01418">
    <property type="entry name" value="HTH_6"/>
    <property type="match status" value="1"/>
</dbReference>
<evidence type="ECO:0000313" key="7">
    <source>
        <dbReference type="Proteomes" id="UP000318626"/>
    </source>
</evidence>
<evidence type="ECO:0000259" key="5">
    <source>
        <dbReference type="PROSITE" id="PS51464"/>
    </source>
</evidence>
<dbReference type="SUPFAM" id="SSF46689">
    <property type="entry name" value="Homeodomain-like"/>
    <property type="match status" value="1"/>
</dbReference>
<dbReference type="KEGG" id="bvo:Pan97_38690"/>
<feature type="domain" description="HTH rpiR-type" evidence="4">
    <location>
        <begin position="57"/>
        <end position="132"/>
    </location>
</feature>
<feature type="domain" description="SIS" evidence="5">
    <location>
        <begin position="170"/>
        <end position="305"/>
    </location>
</feature>
<protein>
    <submittedName>
        <fullName evidence="6">Putative HTH-type transcriptional regulator YbbH</fullName>
    </submittedName>
</protein>
<evidence type="ECO:0000256" key="2">
    <source>
        <dbReference type="ARBA" id="ARBA00023125"/>
    </source>
</evidence>
<accession>A0A518CC57</accession>
<dbReference type="Gene3D" id="1.10.10.10">
    <property type="entry name" value="Winged helix-like DNA-binding domain superfamily/Winged helix DNA-binding domain"/>
    <property type="match status" value="1"/>
</dbReference>
<evidence type="ECO:0000256" key="3">
    <source>
        <dbReference type="ARBA" id="ARBA00023163"/>
    </source>
</evidence>
<name>A0A518CC57_9BACT</name>
<dbReference type="EMBL" id="CP036289">
    <property type="protein sequence ID" value="QDU76812.1"/>
    <property type="molecule type" value="Genomic_DNA"/>
</dbReference>
<dbReference type="Proteomes" id="UP000318626">
    <property type="component" value="Chromosome"/>
</dbReference>
<dbReference type="InterPro" id="IPR035472">
    <property type="entry name" value="RpiR-like_SIS"/>
</dbReference>
<dbReference type="AlphaFoldDB" id="A0A518CC57"/>
<proteinExistence type="predicted"/>
<dbReference type="SUPFAM" id="SSF53697">
    <property type="entry name" value="SIS domain"/>
    <property type="match status" value="1"/>
</dbReference>
<dbReference type="PANTHER" id="PTHR30514">
    <property type="entry name" value="GLUCOKINASE"/>
    <property type="match status" value="1"/>
</dbReference>
<keyword evidence="7" id="KW-1185">Reference proteome</keyword>
<dbReference type="InterPro" id="IPR036388">
    <property type="entry name" value="WH-like_DNA-bd_sf"/>
</dbReference>
<dbReference type="InterPro" id="IPR046348">
    <property type="entry name" value="SIS_dom_sf"/>
</dbReference>
<dbReference type="GO" id="GO:0003677">
    <property type="term" value="F:DNA binding"/>
    <property type="evidence" value="ECO:0007669"/>
    <property type="project" value="UniProtKB-KW"/>
</dbReference>
<dbReference type="PROSITE" id="PS51071">
    <property type="entry name" value="HTH_RPIR"/>
    <property type="match status" value="1"/>
</dbReference>
<dbReference type="CDD" id="cd05013">
    <property type="entry name" value="SIS_RpiR"/>
    <property type="match status" value="1"/>
</dbReference>
<gene>
    <name evidence="6" type="primary">ybbH</name>
    <name evidence="6" type="ORF">Pan97_38690</name>
</gene>
<dbReference type="InterPro" id="IPR009057">
    <property type="entry name" value="Homeodomain-like_sf"/>
</dbReference>
<evidence type="ECO:0000259" key="4">
    <source>
        <dbReference type="PROSITE" id="PS51071"/>
    </source>
</evidence>
<dbReference type="GO" id="GO:0003700">
    <property type="term" value="F:DNA-binding transcription factor activity"/>
    <property type="evidence" value="ECO:0007669"/>
    <property type="project" value="InterPro"/>
</dbReference>
<keyword evidence="1" id="KW-0805">Transcription regulation</keyword>
<keyword evidence="3" id="KW-0804">Transcription</keyword>
<keyword evidence="2" id="KW-0238">DNA-binding</keyword>
<organism evidence="6 7">
    <name type="scientific">Bremerella volcania</name>
    <dbReference type="NCBI Taxonomy" id="2527984"/>
    <lineage>
        <taxon>Bacteria</taxon>
        <taxon>Pseudomonadati</taxon>
        <taxon>Planctomycetota</taxon>
        <taxon>Planctomycetia</taxon>
        <taxon>Pirellulales</taxon>
        <taxon>Pirellulaceae</taxon>
        <taxon>Bremerella</taxon>
    </lineage>
</organism>
<dbReference type="InterPro" id="IPR047640">
    <property type="entry name" value="RpiR-like"/>
</dbReference>
<dbReference type="PROSITE" id="PS51464">
    <property type="entry name" value="SIS"/>
    <property type="match status" value="1"/>
</dbReference>
<sequence>MSLEQFDGIKEFVVVPGEADFVKPLSRQTDTLLVQHAPSRISPTSMSIGNQKNVSASSWRKTFRRLHGELTAAEQRAGEYFESHPEAAYRSISEVVALSEIGYGTIIRFCQKLGCKGFQEFKILLATDGASNGRVEDSSADSTDSETARRLRSDLNETLRLLEESDLQQAASTLLASRVVLIVGVASSAPLVLSLVWKLSRIGIDARPSTEGYVMAVNATLLTESDTLFAISSSGATKDILHAAEVAKEQNASIIAMTNFSTSPLNSLADISLITTANRDPIKAEAPSLIAGESVLEMLLEKLLTIAPERQEHLIRSSRAVSDRKL</sequence>
<evidence type="ECO:0000256" key="1">
    <source>
        <dbReference type="ARBA" id="ARBA00023015"/>
    </source>
</evidence>
<dbReference type="Pfam" id="PF01380">
    <property type="entry name" value="SIS"/>
    <property type="match status" value="1"/>
</dbReference>
<dbReference type="PANTHER" id="PTHR30514:SF1">
    <property type="entry name" value="HTH-TYPE TRANSCRIPTIONAL REGULATOR HEXR-RELATED"/>
    <property type="match status" value="1"/>
</dbReference>
<reference evidence="7" key="1">
    <citation type="submission" date="2019-02" db="EMBL/GenBank/DDBJ databases">
        <title>Deep-cultivation of Planctomycetes and their phenomic and genomic characterization uncovers novel biology.</title>
        <authorList>
            <person name="Wiegand S."/>
            <person name="Jogler M."/>
            <person name="Boedeker C."/>
            <person name="Pinto D."/>
            <person name="Vollmers J."/>
            <person name="Rivas-Marin E."/>
            <person name="Kohn T."/>
            <person name="Peeters S.H."/>
            <person name="Heuer A."/>
            <person name="Rast P."/>
            <person name="Oberbeckmann S."/>
            <person name="Bunk B."/>
            <person name="Jeske O."/>
            <person name="Meyerdierks A."/>
            <person name="Storesund J.E."/>
            <person name="Kallscheuer N."/>
            <person name="Luecker S."/>
            <person name="Lage O.M."/>
            <person name="Pohl T."/>
            <person name="Merkel B.J."/>
            <person name="Hornburger P."/>
            <person name="Mueller R.-W."/>
            <person name="Bruemmer F."/>
            <person name="Labrenz M."/>
            <person name="Spormann A.M."/>
            <person name="Op den Camp H."/>
            <person name="Overmann J."/>
            <person name="Amann R."/>
            <person name="Jetten M.S.M."/>
            <person name="Mascher T."/>
            <person name="Medema M.H."/>
            <person name="Devos D.P."/>
            <person name="Kaster A.-K."/>
            <person name="Ovreas L."/>
            <person name="Rohde M."/>
            <person name="Galperin M.Y."/>
            <person name="Jogler C."/>
        </authorList>
    </citation>
    <scope>NUCLEOTIDE SEQUENCE [LARGE SCALE GENOMIC DNA]</scope>
    <source>
        <strain evidence="7">Pan97</strain>
    </source>
</reference>
<dbReference type="InterPro" id="IPR000281">
    <property type="entry name" value="HTH_RpiR"/>
</dbReference>
<dbReference type="GO" id="GO:1901135">
    <property type="term" value="P:carbohydrate derivative metabolic process"/>
    <property type="evidence" value="ECO:0007669"/>
    <property type="project" value="InterPro"/>
</dbReference>
<dbReference type="Gene3D" id="3.40.50.10490">
    <property type="entry name" value="Glucose-6-phosphate isomerase like protein, domain 1"/>
    <property type="match status" value="1"/>
</dbReference>